<dbReference type="Gene3D" id="2.40.50.100">
    <property type="match status" value="2"/>
</dbReference>
<evidence type="ECO:0000256" key="2">
    <source>
        <dbReference type="ARBA" id="ARBA00004052"/>
    </source>
</evidence>
<dbReference type="AlphaFoldDB" id="A0A1M7ID96"/>
<feature type="compositionally biased region" description="Low complexity" evidence="13">
    <location>
        <begin position="296"/>
        <end position="309"/>
    </location>
</feature>
<evidence type="ECO:0000256" key="3">
    <source>
        <dbReference type="ARBA" id="ARBA00005145"/>
    </source>
</evidence>
<evidence type="ECO:0000259" key="14">
    <source>
        <dbReference type="PROSITE" id="PS50968"/>
    </source>
</evidence>
<dbReference type="FunCoup" id="A0A1M7ID96">
    <property type="interactions" value="622"/>
</dbReference>
<feature type="region of interest" description="Disordered" evidence="13">
    <location>
        <begin position="53"/>
        <end position="141"/>
    </location>
</feature>
<evidence type="ECO:0000259" key="15">
    <source>
        <dbReference type="PROSITE" id="PS51826"/>
    </source>
</evidence>
<dbReference type="InterPro" id="IPR023213">
    <property type="entry name" value="CAT-like_dom_sf"/>
</dbReference>
<evidence type="ECO:0000256" key="1">
    <source>
        <dbReference type="ARBA" id="ARBA00001938"/>
    </source>
</evidence>
<dbReference type="NCBIfam" id="NF004309">
    <property type="entry name" value="PRK05704.1"/>
    <property type="match status" value="1"/>
</dbReference>
<dbReference type="PROSITE" id="PS51826">
    <property type="entry name" value="PSBD"/>
    <property type="match status" value="1"/>
</dbReference>
<dbReference type="InterPro" id="IPR011053">
    <property type="entry name" value="Single_hybrid_motif"/>
</dbReference>
<dbReference type="Gene3D" id="4.10.320.10">
    <property type="entry name" value="E3-binding domain"/>
    <property type="match status" value="1"/>
</dbReference>
<dbReference type="GO" id="GO:0005829">
    <property type="term" value="C:cytosol"/>
    <property type="evidence" value="ECO:0007669"/>
    <property type="project" value="TreeGrafter"/>
</dbReference>
<evidence type="ECO:0000256" key="8">
    <source>
        <dbReference type="ARBA" id="ARBA00022679"/>
    </source>
</evidence>
<dbReference type="Pfam" id="PF00198">
    <property type="entry name" value="2-oxoacid_dh"/>
    <property type="match status" value="1"/>
</dbReference>
<feature type="compositionally biased region" description="Acidic residues" evidence="13">
    <location>
        <begin position="202"/>
        <end position="231"/>
    </location>
</feature>
<dbReference type="InterPro" id="IPR036625">
    <property type="entry name" value="E3-bd_dom_sf"/>
</dbReference>
<comment type="cofactor">
    <cofactor evidence="1">
        <name>(R)-lipoate</name>
        <dbReference type="ChEBI" id="CHEBI:83088"/>
    </cofactor>
</comment>
<evidence type="ECO:0000256" key="12">
    <source>
        <dbReference type="RuleBase" id="RU361138"/>
    </source>
</evidence>
<evidence type="ECO:0000256" key="5">
    <source>
        <dbReference type="ARBA" id="ARBA00012945"/>
    </source>
</evidence>
<dbReference type="OrthoDB" id="9805770at2"/>
<gene>
    <name evidence="16" type="ORF">SAMN05878437_2693</name>
</gene>
<evidence type="ECO:0000313" key="16">
    <source>
        <dbReference type="EMBL" id="SHM38659.1"/>
    </source>
</evidence>
<dbReference type="RefSeq" id="WP_079554400.1">
    <property type="nucleotide sequence ID" value="NZ_LT670847.1"/>
</dbReference>
<dbReference type="SUPFAM" id="SSF47005">
    <property type="entry name" value="Peripheral subunit-binding domain of 2-oxo acid dehydrogenase complex"/>
    <property type="match status" value="1"/>
</dbReference>
<dbReference type="EC" id="2.3.1.61" evidence="5 12"/>
<dbReference type="Pfam" id="PF00364">
    <property type="entry name" value="Biotin_lipoyl"/>
    <property type="match status" value="2"/>
</dbReference>
<feature type="domain" description="Lipoyl-binding" evidence="14">
    <location>
        <begin position="123"/>
        <end position="198"/>
    </location>
</feature>
<dbReference type="PANTHER" id="PTHR43416:SF5">
    <property type="entry name" value="DIHYDROLIPOYLLYSINE-RESIDUE SUCCINYLTRANSFERASE COMPONENT OF 2-OXOGLUTARATE DEHYDROGENASE COMPLEX, MITOCHONDRIAL"/>
    <property type="match status" value="1"/>
</dbReference>
<feature type="region of interest" description="Disordered" evidence="13">
    <location>
        <begin position="197"/>
        <end position="242"/>
    </location>
</feature>
<evidence type="ECO:0000256" key="11">
    <source>
        <dbReference type="ARBA" id="ARBA00052761"/>
    </source>
</evidence>
<evidence type="ECO:0000313" key="17">
    <source>
        <dbReference type="Proteomes" id="UP000190911"/>
    </source>
</evidence>
<accession>A0A1M7ID96</accession>
<dbReference type="STRING" id="29571.SAMN05878437_2693"/>
<dbReference type="InterPro" id="IPR004167">
    <property type="entry name" value="PSBD"/>
</dbReference>
<reference evidence="16 17" key="1">
    <citation type="submission" date="2016-11" db="EMBL/GenBank/DDBJ databases">
        <authorList>
            <person name="Jaros S."/>
            <person name="Januszkiewicz K."/>
            <person name="Wedrychowicz H."/>
        </authorList>
    </citation>
    <scope>NUCLEOTIDE SEQUENCE [LARGE SCALE GENOMIC DNA]</scope>
    <source>
        <strain evidence="16 17">ACAM 12</strain>
    </source>
</reference>
<comment type="function">
    <text evidence="2 12">E2 component of the 2-oxoglutarate dehydrogenase (OGDH) complex which catalyzes the second step in the conversion of 2-oxoglutarate to succinyl-CoA and CO(2).</text>
</comment>
<dbReference type="Gene3D" id="3.30.559.10">
    <property type="entry name" value="Chloramphenicol acetyltransferase-like domain"/>
    <property type="match status" value="1"/>
</dbReference>
<dbReference type="GO" id="GO:0033512">
    <property type="term" value="P:L-lysine catabolic process to acetyl-CoA via saccharopine"/>
    <property type="evidence" value="ECO:0007669"/>
    <property type="project" value="UniProtKB-UniRule"/>
</dbReference>
<keyword evidence="17" id="KW-1185">Reference proteome</keyword>
<feature type="domain" description="Lipoyl-binding" evidence="14">
    <location>
        <begin position="2"/>
        <end position="77"/>
    </location>
</feature>
<dbReference type="InterPro" id="IPR003016">
    <property type="entry name" value="2-oxoA_DH_lipoyl-BS"/>
</dbReference>
<feature type="compositionally biased region" description="Basic and acidic residues" evidence="13">
    <location>
        <begin position="85"/>
        <end position="100"/>
    </location>
</feature>
<comment type="catalytic activity">
    <reaction evidence="11 12">
        <text>N(6)-[(R)-dihydrolipoyl]-L-lysyl-[protein] + succinyl-CoA = N(6)-[(R)-S(8)-succinyldihydrolipoyl]-L-lysyl-[protein] + CoA</text>
        <dbReference type="Rhea" id="RHEA:15213"/>
        <dbReference type="Rhea" id="RHEA-COMP:10475"/>
        <dbReference type="Rhea" id="RHEA-COMP:20092"/>
        <dbReference type="ChEBI" id="CHEBI:57287"/>
        <dbReference type="ChEBI" id="CHEBI:57292"/>
        <dbReference type="ChEBI" id="CHEBI:83100"/>
        <dbReference type="ChEBI" id="CHEBI:83120"/>
        <dbReference type="EC" id="2.3.1.61"/>
    </reaction>
</comment>
<dbReference type="SUPFAM" id="SSF51230">
    <property type="entry name" value="Single hybrid motif"/>
    <property type="match status" value="2"/>
</dbReference>
<dbReference type="SUPFAM" id="SSF52777">
    <property type="entry name" value="CoA-dependent acyltransferases"/>
    <property type="match status" value="1"/>
</dbReference>
<organism evidence="16 17">
    <name type="scientific">Vreelandella subglaciescola</name>
    <dbReference type="NCBI Taxonomy" id="29571"/>
    <lineage>
        <taxon>Bacteria</taxon>
        <taxon>Pseudomonadati</taxon>
        <taxon>Pseudomonadota</taxon>
        <taxon>Gammaproteobacteria</taxon>
        <taxon>Oceanospirillales</taxon>
        <taxon>Halomonadaceae</taxon>
        <taxon>Vreelandella</taxon>
    </lineage>
</organism>
<evidence type="ECO:0000256" key="10">
    <source>
        <dbReference type="ARBA" id="ARBA00023315"/>
    </source>
</evidence>
<comment type="pathway">
    <text evidence="3 12">Amino-acid degradation; L-lysine degradation via saccharopine pathway; glutaryl-CoA from L-lysine: step 6/6.</text>
</comment>
<evidence type="ECO:0000256" key="13">
    <source>
        <dbReference type="SAM" id="MobiDB-lite"/>
    </source>
</evidence>
<dbReference type="PANTHER" id="PTHR43416">
    <property type="entry name" value="DIHYDROLIPOYLLYSINE-RESIDUE SUCCINYLTRANSFERASE COMPONENT OF 2-OXOGLUTARATE DEHYDROGENASE COMPLEX, MITOCHONDRIAL-RELATED"/>
    <property type="match status" value="1"/>
</dbReference>
<feature type="region of interest" description="Disordered" evidence="13">
    <location>
        <begin position="274"/>
        <end position="319"/>
    </location>
</feature>
<keyword evidence="10 12" id="KW-0012">Acyltransferase</keyword>
<dbReference type="Pfam" id="PF02817">
    <property type="entry name" value="E3_binding"/>
    <property type="match status" value="1"/>
</dbReference>
<evidence type="ECO:0000256" key="6">
    <source>
        <dbReference type="ARBA" id="ARBA00019511"/>
    </source>
</evidence>
<feature type="domain" description="Peripheral subunit-binding (PSBD)" evidence="15">
    <location>
        <begin position="238"/>
        <end position="275"/>
    </location>
</feature>
<dbReference type="InterPro" id="IPR000089">
    <property type="entry name" value="Biotin_lipoyl"/>
</dbReference>
<comment type="similarity">
    <text evidence="4 12">Belongs to the 2-oxoacid dehydrogenase family.</text>
</comment>
<dbReference type="GO" id="GO:0045252">
    <property type="term" value="C:oxoglutarate dehydrogenase complex"/>
    <property type="evidence" value="ECO:0007669"/>
    <property type="project" value="UniProtKB-UniRule"/>
</dbReference>
<name>A0A1M7ID96_9GAMM</name>
<protein>
    <recommendedName>
        <fullName evidence="6 12">Dihydrolipoyllysine-residue succinyltransferase component of 2-oxoglutarate dehydrogenase complex</fullName>
        <ecNumber evidence="5 12">2.3.1.61</ecNumber>
    </recommendedName>
    <alternativeName>
        <fullName evidence="12">2-oxoglutarate dehydrogenase complex component E2</fullName>
    </alternativeName>
</protein>
<dbReference type="GO" id="GO:0006099">
    <property type="term" value="P:tricarboxylic acid cycle"/>
    <property type="evidence" value="ECO:0007669"/>
    <property type="project" value="UniProtKB-UniRule"/>
</dbReference>
<dbReference type="NCBIfam" id="TIGR01347">
    <property type="entry name" value="sucB"/>
    <property type="match status" value="1"/>
</dbReference>
<evidence type="ECO:0000256" key="4">
    <source>
        <dbReference type="ARBA" id="ARBA00007317"/>
    </source>
</evidence>
<keyword evidence="7 12" id="KW-0816">Tricarboxylic acid cycle</keyword>
<dbReference type="Proteomes" id="UP000190911">
    <property type="component" value="Chromosome I"/>
</dbReference>
<sequence>MATEIKAPTFPESVAEGTVAAWHKKPGDSVERDELVVEIETDKVVLEVVAPEAGTLNDVLADEGDTVESDQVLGNIGEASAKASDTSEKKPSSKKAASDDKDSDDSASDKAPKQKKAAAGGKQHEVKAPSFPESVQEGTVASWHKKVGEAVKRDEVLADIETDKVVLEVVAPADGALAEIKVDADSQVESEEVLALFAEGAGESEQDYDASSDADSDSDTDTDGASDDSADEDHNGKILAPAARKMVAENDLDAARIEGTGKGGRILKEDVQKALKDGSAKKAKDKTGDKAESPKAKQPPASASSAPTAVDGQRPEKRVPMSRLRQTIAKRLVQAQQTAAMLTTYNEVDMSAIMALRAEYKETFLKAHDTKLGFMSFFVKAASEALKRFPDVNASIDGTDIVYHGYQDISVAVSTDRGLVVPVLRDTDSMKFADVEKTIVDFGKRARDGKLGIEEMQGGTFTITNGGIFGSLLSTPIINPPQTAILGMHKIQERPMAVNGQVEIRPMMYLAVSYDHRMIDGKDAVQFLVVLKELLEDPARLLLNV</sequence>
<evidence type="ECO:0000256" key="7">
    <source>
        <dbReference type="ARBA" id="ARBA00022532"/>
    </source>
</evidence>
<dbReference type="FunFam" id="3.30.559.10:FF:000007">
    <property type="entry name" value="Dihydrolipoamide acetyltransferase component of pyruvate dehydrogenase complex"/>
    <property type="match status" value="1"/>
</dbReference>
<keyword evidence="8 12" id="KW-0808">Transferase</keyword>
<dbReference type="InParanoid" id="A0A1M7ID96"/>
<dbReference type="InterPro" id="IPR050537">
    <property type="entry name" value="2-oxoacid_dehydrogenase"/>
</dbReference>
<dbReference type="InterPro" id="IPR001078">
    <property type="entry name" value="2-oxoacid_DH_actylTfrase"/>
</dbReference>
<dbReference type="GO" id="GO:0004149">
    <property type="term" value="F:dihydrolipoyllysine-residue succinyltransferase activity"/>
    <property type="evidence" value="ECO:0007669"/>
    <property type="project" value="UniProtKB-UniRule"/>
</dbReference>
<keyword evidence="9 12" id="KW-0450">Lipoyl</keyword>
<dbReference type="PROSITE" id="PS50968">
    <property type="entry name" value="BIOTINYL_LIPOYL"/>
    <property type="match status" value="2"/>
</dbReference>
<dbReference type="InterPro" id="IPR006255">
    <property type="entry name" value="SucB"/>
</dbReference>
<feature type="compositionally biased region" description="Basic and acidic residues" evidence="13">
    <location>
        <begin position="274"/>
        <end position="295"/>
    </location>
</feature>
<dbReference type="UniPathway" id="UPA00868">
    <property type="reaction ID" value="UER00840"/>
</dbReference>
<evidence type="ECO:0000256" key="9">
    <source>
        <dbReference type="ARBA" id="ARBA00022823"/>
    </source>
</evidence>
<proteinExistence type="inferred from homology"/>
<dbReference type="CDD" id="cd06849">
    <property type="entry name" value="lipoyl_domain"/>
    <property type="match status" value="2"/>
</dbReference>
<dbReference type="EMBL" id="LT670847">
    <property type="protein sequence ID" value="SHM38659.1"/>
    <property type="molecule type" value="Genomic_DNA"/>
</dbReference>
<dbReference type="PROSITE" id="PS00189">
    <property type="entry name" value="LIPOYL"/>
    <property type="match status" value="2"/>
</dbReference>